<gene>
    <name evidence="2" type="ORF">MM415A00305_0060</name>
    <name evidence="1" type="ORF">MM415B01000_0036</name>
</gene>
<protein>
    <submittedName>
        <fullName evidence="2">Uncharacterized protein</fullName>
    </submittedName>
</protein>
<proteinExistence type="predicted"/>
<reference evidence="2" key="1">
    <citation type="submission" date="2020-03" db="EMBL/GenBank/DDBJ databases">
        <title>The deep terrestrial virosphere.</title>
        <authorList>
            <person name="Holmfeldt K."/>
            <person name="Nilsson E."/>
            <person name="Simone D."/>
            <person name="Lopez-Fernandez M."/>
            <person name="Wu X."/>
            <person name="de Brujin I."/>
            <person name="Lundin D."/>
            <person name="Andersson A."/>
            <person name="Bertilsson S."/>
            <person name="Dopson M."/>
        </authorList>
    </citation>
    <scope>NUCLEOTIDE SEQUENCE</scope>
    <source>
        <strain evidence="2">MM415A00305</strain>
        <strain evidence="1">MM415B01000</strain>
    </source>
</reference>
<dbReference type="AlphaFoldDB" id="A0A6M3KN41"/>
<dbReference type="EMBL" id="MT142506">
    <property type="protein sequence ID" value="QJA83262.1"/>
    <property type="molecule type" value="Genomic_DNA"/>
</dbReference>
<evidence type="ECO:0000313" key="1">
    <source>
        <dbReference type="EMBL" id="QJA61110.1"/>
    </source>
</evidence>
<organism evidence="2">
    <name type="scientific">viral metagenome</name>
    <dbReference type="NCBI Taxonomy" id="1070528"/>
    <lineage>
        <taxon>unclassified sequences</taxon>
        <taxon>metagenomes</taxon>
        <taxon>organismal metagenomes</taxon>
    </lineage>
</organism>
<sequence length="101" mass="11446">MVTRAGTPMGTGANLGQVVEGSATCCPPIVLDRVERLVILRRRRGLTWMWCLRTLRERGVYLDPSSMYESLRPDWNAVRVGAQTREKILTALESVLTEEER</sequence>
<evidence type="ECO:0000313" key="2">
    <source>
        <dbReference type="EMBL" id="QJA83262.1"/>
    </source>
</evidence>
<name>A0A6M3KN41_9ZZZZ</name>
<dbReference type="EMBL" id="MT141430">
    <property type="protein sequence ID" value="QJA61110.1"/>
    <property type="molecule type" value="Genomic_DNA"/>
</dbReference>
<accession>A0A6M3KN41</accession>